<comment type="caution">
    <text evidence="1">The sequence shown here is derived from an EMBL/GenBank/DDBJ whole genome shotgun (WGS) entry which is preliminary data.</text>
</comment>
<gene>
    <name evidence="1" type="ORF">R1flu_001472</name>
</gene>
<evidence type="ECO:0000313" key="1">
    <source>
        <dbReference type="EMBL" id="KAL2621267.1"/>
    </source>
</evidence>
<dbReference type="EMBL" id="JBHFFA010000006">
    <property type="protein sequence ID" value="KAL2621267.1"/>
    <property type="molecule type" value="Genomic_DNA"/>
</dbReference>
<dbReference type="AlphaFoldDB" id="A0ABD1Y3E0"/>
<evidence type="ECO:0000313" key="2">
    <source>
        <dbReference type="Proteomes" id="UP001605036"/>
    </source>
</evidence>
<accession>A0ABD1Y3E0</accession>
<keyword evidence="2" id="KW-1185">Reference proteome</keyword>
<organism evidence="1 2">
    <name type="scientific">Riccia fluitans</name>
    <dbReference type="NCBI Taxonomy" id="41844"/>
    <lineage>
        <taxon>Eukaryota</taxon>
        <taxon>Viridiplantae</taxon>
        <taxon>Streptophyta</taxon>
        <taxon>Embryophyta</taxon>
        <taxon>Marchantiophyta</taxon>
        <taxon>Marchantiopsida</taxon>
        <taxon>Marchantiidae</taxon>
        <taxon>Marchantiales</taxon>
        <taxon>Ricciaceae</taxon>
        <taxon>Riccia</taxon>
    </lineage>
</organism>
<dbReference type="Proteomes" id="UP001605036">
    <property type="component" value="Unassembled WGS sequence"/>
</dbReference>
<protein>
    <submittedName>
        <fullName evidence="1">Uncharacterized protein</fullName>
    </submittedName>
</protein>
<name>A0ABD1Y3E0_9MARC</name>
<proteinExistence type="predicted"/>
<reference evidence="1 2" key="1">
    <citation type="submission" date="2024-09" db="EMBL/GenBank/DDBJ databases">
        <title>Chromosome-scale assembly of Riccia fluitans.</title>
        <authorList>
            <person name="Paukszto L."/>
            <person name="Sawicki J."/>
            <person name="Karawczyk K."/>
            <person name="Piernik-Szablinska J."/>
            <person name="Szczecinska M."/>
            <person name="Mazdziarz M."/>
        </authorList>
    </citation>
    <scope>NUCLEOTIDE SEQUENCE [LARGE SCALE GENOMIC DNA]</scope>
    <source>
        <strain evidence="1">Rf_01</strain>
        <tissue evidence="1">Aerial parts of the thallus</tissue>
    </source>
</reference>
<sequence>METRVRLLAPVSRRTGRTRARREHKRTLLISLVRTHLSFDFAFWNKSAAELIGSISDGGVALFLARSCVVRRSNLYTI</sequence>